<gene>
    <name evidence="1" type="ORF">ASJ80_14960</name>
</gene>
<sequence length="79" mass="9699">MISEKNETLTNLNHEKDEIIKKCLMKLHADMKKSHRKVTEDHDKYVELYTKAREERHSIERKMRNLKVLVYKTYKIRLK</sequence>
<dbReference type="Proteomes" id="UP000217784">
    <property type="component" value="Unassembled WGS sequence"/>
</dbReference>
<proteinExistence type="predicted"/>
<comment type="caution">
    <text evidence="1">The sequence shown here is derived from an EMBL/GenBank/DDBJ whole genome shotgun (WGS) entry which is preliminary data.</text>
</comment>
<evidence type="ECO:0000313" key="2">
    <source>
        <dbReference type="Proteomes" id="UP000217784"/>
    </source>
</evidence>
<dbReference type="RefSeq" id="WP_069583574.1">
    <property type="nucleotide sequence ID" value="NZ_LMVM01000001.1"/>
</dbReference>
<organism evidence="1 2">
    <name type="scientific">Methanobacterium bryantii</name>
    <dbReference type="NCBI Taxonomy" id="2161"/>
    <lineage>
        <taxon>Archaea</taxon>
        <taxon>Methanobacteriati</taxon>
        <taxon>Methanobacteriota</taxon>
        <taxon>Methanomada group</taxon>
        <taxon>Methanobacteria</taxon>
        <taxon>Methanobacteriales</taxon>
        <taxon>Methanobacteriaceae</taxon>
        <taxon>Methanobacterium</taxon>
    </lineage>
</organism>
<dbReference type="EMBL" id="LMVM01000001">
    <property type="protein sequence ID" value="PAV06130.1"/>
    <property type="molecule type" value="Genomic_DNA"/>
</dbReference>
<dbReference type="OrthoDB" id="382405at2157"/>
<keyword evidence="2" id="KW-1185">Reference proteome</keyword>
<dbReference type="AlphaFoldDB" id="A0A2A2HA17"/>
<reference evidence="1 2" key="1">
    <citation type="journal article" date="2017" name="BMC Genomics">
        <title>Genomic analysis of methanogenic archaea reveals a shift towards energy conservation.</title>
        <authorList>
            <person name="Gilmore S.P."/>
            <person name="Henske J.K."/>
            <person name="Sexton J.A."/>
            <person name="Solomon K.V."/>
            <person name="Seppala S."/>
            <person name="Yoo J.I."/>
            <person name="Huyett L.M."/>
            <person name="Pressman A."/>
            <person name="Cogan J.Z."/>
            <person name="Kivenson V."/>
            <person name="Peng X."/>
            <person name="Tan Y."/>
            <person name="Valentine D.L."/>
            <person name="O'Malley M.A."/>
        </authorList>
    </citation>
    <scope>NUCLEOTIDE SEQUENCE [LARGE SCALE GENOMIC DNA]</scope>
    <source>
        <strain evidence="1 2">M.o.H.</strain>
    </source>
</reference>
<name>A0A2A2HA17_METBR</name>
<evidence type="ECO:0000313" key="1">
    <source>
        <dbReference type="EMBL" id="PAV06130.1"/>
    </source>
</evidence>
<accession>A0A2A2HA17</accession>
<protein>
    <submittedName>
        <fullName evidence="1">Uncharacterized protein</fullName>
    </submittedName>
</protein>